<dbReference type="InterPro" id="IPR027409">
    <property type="entry name" value="GroEL-like_apical_dom_sf"/>
</dbReference>
<dbReference type="Gene3D" id="3.50.7.10">
    <property type="entry name" value="GroEL"/>
    <property type="match status" value="1"/>
</dbReference>
<dbReference type="RefSeq" id="XP_008712915.1">
    <property type="nucleotide sequence ID" value="XM_008714693.1"/>
</dbReference>
<comment type="subcellular location">
    <subcellularLocation>
        <location evidence="1">Cytoplasm</location>
    </subcellularLocation>
</comment>
<dbReference type="HOGENOM" id="CLU_008891_7_3_1"/>
<dbReference type="GO" id="GO:0005524">
    <property type="term" value="F:ATP binding"/>
    <property type="evidence" value="ECO:0007669"/>
    <property type="project" value="UniProtKB-KW"/>
</dbReference>
<dbReference type="InterPro" id="IPR002423">
    <property type="entry name" value="Cpn60/GroEL/TCP-1"/>
</dbReference>
<dbReference type="FunCoup" id="W2S923">
    <property type="interactions" value="1291"/>
</dbReference>
<dbReference type="InterPro" id="IPR002194">
    <property type="entry name" value="Chaperonin_TCP-1_CS"/>
</dbReference>
<keyword evidence="7 10" id="KW-0067">ATP-binding</keyword>
<keyword evidence="5" id="KW-0963">Cytoplasm</keyword>
<dbReference type="STRING" id="1220924.W2S923"/>
<dbReference type="GO" id="GO:0051082">
    <property type="term" value="F:unfolded protein binding"/>
    <property type="evidence" value="ECO:0007669"/>
    <property type="project" value="EnsemblFungi"/>
</dbReference>
<dbReference type="PROSITE" id="PS00751">
    <property type="entry name" value="TCP1_2"/>
    <property type="match status" value="1"/>
</dbReference>
<dbReference type="Proteomes" id="UP000030752">
    <property type="component" value="Unassembled WGS sequence"/>
</dbReference>
<reference evidence="11 12" key="1">
    <citation type="submission" date="2013-03" db="EMBL/GenBank/DDBJ databases">
        <title>The Genome Sequence of Phialophora europaea CBS 101466.</title>
        <authorList>
            <consortium name="The Broad Institute Genomics Platform"/>
            <person name="Cuomo C."/>
            <person name="de Hoog S."/>
            <person name="Gorbushina A."/>
            <person name="Walker B."/>
            <person name="Young S.K."/>
            <person name="Zeng Q."/>
            <person name="Gargeya S."/>
            <person name="Fitzgerald M."/>
            <person name="Haas B."/>
            <person name="Abouelleil A."/>
            <person name="Allen A.W."/>
            <person name="Alvarado L."/>
            <person name="Arachchi H.M."/>
            <person name="Berlin A.M."/>
            <person name="Chapman S.B."/>
            <person name="Gainer-Dewar J."/>
            <person name="Goldberg J."/>
            <person name="Griggs A."/>
            <person name="Gujja S."/>
            <person name="Hansen M."/>
            <person name="Howarth C."/>
            <person name="Imamovic A."/>
            <person name="Ireland A."/>
            <person name="Larimer J."/>
            <person name="McCowan C."/>
            <person name="Murphy C."/>
            <person name="Pearson M."/>
            <person name="Poon T.W."/>
            <person name="Priest M."/>
            <person name="Roberts A."/>
            <person name="Saif S."/>
            <person name="Shea T."/>
            <person name="Sisk P."/>
            <person name="Sykes S."/>
            <person name="Wortman J."/>
            <person name="Nusbaum C."/>
            <person name="Birren B."/>
        </authorList>
    </citation>
    <scope>NUCLEOTIDE SEQUENCE [LARGE SCALE GENOMIC DNA]</scope>
    <source>
        <strain evidence="11 12">CBS 101466</strain>
    </source>
</reference>
<dbReference type="InterPro" id="IPR017998">
    <property type="entry name" value="Chaperone_TCP-1"/>
</dbReference>
<dbReference type="GO" id="GO:0005832">
    <property type="term" value="C:chaperonin-containing T-complex"/>
    <property type="evidence" value="ECO:0007669"/>
    <property type="project" value="EnsemblFungi"/>
</dbReference>
<dbReference type="EMBL" id="KB822713">
    <property type="protein sequence ID" value="ETN45145.1"/>
    <property type="molecule type" value="Genomic_DNA"/>
</dbReference>
<dbReference type="NCBIfam" id="TIGR02340">
    <property type="entry name" value="chap_CCT_alpha"/>
    <property type="match status" value="1"/>
</dbReference>
<dbReference type="GO" id="GO:0016887">
    <property type="term" value="F:ATP hydrolysis activity"/>
    <property type="evidence" value="ECO:0007669"/>
    <property type="project" value="InterPro"/>
</dbReference>
<dbReference type="CDD" id="cd03335">
    <property type="entry name" value="TCP1_alpha"/>
    <property type="match status" value="1"/>
</dbReference>
<dbReference type="SUPFAM" id="SSF48592">
    <property type="entry name" value="GroEL equatorial domain-like"/>
    <property type="match status" value="1"/>
</dbReference>
<dbReference type="Gene3D" id="1.10.560.10">
    <property type="entry name" value="GroEL-like equatorial domain"/>
    <property type="match status" value="1"/>
</dbReference>
<evidence type="ECO:0000256" key="2">
    <source>
        <dbReference type="ARBA" id="ARBA00008020"/>
    </source>
</evidence>
<keyword evidence="6 10" id="KW-0547">Nucleotide-binding</keyword>
<dbReference type="NCBIfam" id="NF041082">
    <property type="entry name" value="thermosome_alpha"/>
    <property type="match status" value="1"/>
</dbReference>
<dbReference type="OrthoDB" id="10248520at2759"/>
<dbReference type="SUPFAM" id="SSF52029">
    <property type="entry name" value="GroEL apical domain-like"/>
    <property type="match status" value="1"/>
</dbReference>
<gene>
    <name evidence="11" type="ORF">HMPREF1541_10022</name>
</gene>
<dbReference type="GeneID" id="19977361"/>
<evidence type="ECO:0000256" key="7">
    <source>
        <dbReference type="ARBA" id="ARBA00022840"/>
    </source>
</evidence>
<dbReference type="NCBIfam" id="NF041083">
    <property type="entry name" value="thermosome_beta"/>
    <property type="match status" value="1"/>
</dbReference>
<dbReference type="eggNOG" id="KOG0360">
    <property type="taxonomic scope" value="Eukaryota"/>
</dbReference>
<dbReference type="VEuPathDB" id="FungiDB:HMPREF1541_10022"/>
<evidence type="ECO:0000256" key="10">
    <source>
        <dbReference type="RuleBase" id="RU004187"/>
    </source>
</evidence>
<dbReference type="Gene3D" id="3.30.260.10">
    <property type="entry name" value="TCP-1-like chaperonin intermediate domain"/>
    <property type="match status" value="1"/>
</dbReference>
<keyword evidence="8 10" id="KW-0143">Chaperone</keyword>
<dbReference type="SUPFAM" id="SSF54849">
    <property type="entry name" value="GroEL-intermediate domain like"/>
    <property type="match status" value="1"/>
</dbReference>
<keyword evidence="12" id="KW-1185">Reference proteome</keyword>
<dbReference type="InParanoid" id="W2S923"/>
<evidence type="ECO:0000256" key="5">
    <source>
        <dbReference type="ARBA" id="ARBA00022490"/>
    </source>
</evidence>
<name>W2S923_CYPE1</name>
<evidence type="ECO:0000313" key="12">
    <source>
        <dbReference type="Proteomes" id="UP000030752"/>
    </source>
</evidence>
<dbReference type="Pfam" id="PF00118">
    <property type="entry name" value="Cpn60_TCP1"/>
    <property type="match status" value="1"/>
</dbReference>
<dbReference type="GO" id="GO:0140662">
    <property type="term" value="F:ATP-dependent protein folding chaperone"/>
    <property type="evidence" value="ECO:0007669"/>
    <property type="project" value="InterPro"/>
</dbReference>
<organism evidence="11 12">
    <name type="scientific">Cyphellophora europaea (strain CBS 101466)</name>
    <name type="common">Phialophora europaea</name>
    <dbReference type="NCBI Taxonomy" id="1220924"/>
    <lineage>
        <taxon>Eukaryota</taxon>
        <taxon>Fungi</taxon>
        <taxon>Dikarya</taxon>
        <taxon>Ascomycota</taxon>
        <taxon>Pezizomycotina</taxon>
        <taxon>Eurotiomycetes</taxon>
        <taxon>Chaetothyriomycetidae</taxon>
        <taxon>Chaetothyriales</taxon>
        <taxon>Cyphellophoraceae</taxon>
        <taxon>Cyphellophora</taxon>
    </lineage>
</organism>
<sequence length="568" mass="61902">MAGIFEAPRNGGNLFLGGQKISGADVRDQNVLATQAIANIMKTSFGPSGLDKMMVDDIGDVTVTNDGATILSLLDVEHPAAKILVDLAQQQDKEVGDGTTSVVLIAAELLRRANELMKNRIHPTVIITGYRRALREAVKYLQENISTSVETLGRESLINVAKTSMSSKIIGADSDFFANMVVDAMLAVKSVNPQKNNEVKYPVKAVNILKAHGKSATESVLVHGYALNCTVASQAMKTRITDAKIACLDMNLQKERMKLGVQITVEDPQQLEKIREREAGIVLERVEMILKAGANVVLTTKGIDDMVLKLFVERGAMGVRRCKKEDLRRIAKATGATMISSLSDLNGDEKFEKESLGYAEEVVQERVSDDECILVKGTKAFSSASIILRGSNDYQLDEMERSVHDSLSAVKRTLESNSVVPGGGAVETALHIYLEEFALTTSSREQLAIGEFSQSLLVVPKTLAVNAALDSSELLAQLRLRHALSQRVQEGDANEKEKDLAKRRQYKNYGLDLTRGKLADVVKLGALEPSMSKMKQLKSAVEACVSIMRIDTLIKLDPPEQADDGHGH</sequence>
<evidence type="ECO:0000256" key="3">
    <source>
        <dbReference type="ARBA" id="ARBA00011531"/>
    </source>
</evidence>
<dbReference type="AlphaFoldDB" id="W2S923"/>
<evidence type="ECO:0000313" key="11">
    <source>
        <dbReference type="EMBL" id="ETN45145.1"/>
    </source>
</evidence>
<evidence type="ECO:0000256" key="4">
    <source>
        <dbReference type="ARBA" id="ARBA00014424"/>
    </source>
</evidence>
<dbReference type="PANTHER" id="PTHR11353">
    <property type="entry name" value="CHAPERONIN"/>
    <property type="match status" value="1"/>
</dbReference>
<dbReference type="InterPro" id="IPR027413">
    <property type="entry name" value="GROEL-like_equatorial_sf"/>
</dbReference>
<accession>W2S923</accession>
<dbReference type="PROSITE" id="PS00995">
    <property type="entry name" value="TCP1_3"/>
    <property type="match status" value="1"/>
</dbReference>
<evidence type="ECO:0000256" key="8">
    <source>
        <dbReference type="ARBA" id="ARBA00023186"/>
    </source>
</evidence>
<comment type="similarity">
    <text evidence="2 10">Belongs to the TCP-1 chaperonin family.</text>
</comment>
<dbReference type="InterPro" id="IPR027410">
    <property type="entry name" value="TCP-1-like_intermed_sf"/>
</dbReference>
<dbReference type="InterPro" id="IPR053374">
    <property type="entry name" value="TCP-1_chaperonin"/>
</dbReference>
<protein>
    <recommendedName>
        <fullName evidence="4">T-complex protein 1 subunit alpha</fullName>
    </recommendedName>
    <alternativeName>
        <fullName evidence="9">CCT-alpha</fullName>
    </alternativeName>
</protein>
<dbReference type="PRINTS" id="PR00304">
    <property type="entry name" value="TCOMPLEXTCP1"/>
</dbReference>
<evidence type="ECO:0000256" key="6">
    <source>
        <dbReference type="ARBA" id="ARBA00022741"/>
    </source>
</evidence>
<dbReference type="InterPro" id="IPR012715">
    <property type="entry name" value="Chap_CCT_alpha"/>
</dbReference>
<comment type="subunit">
    <text evidence="3">Heterooligomeric complex of about 850 to 900 kDa that forms two stacked rings, 12 to 16 nm in diameter.</text>
</comment>
<evidence type="ECO:0000256" key="1">
    <source>
        <dbReference type="ARBA" id="ARBA00004496"/>
    </source>
</evidence>
<dbReference type="InterPro" id="IPR054827">
    <property type="entry name" value="thermosome_alpha"/>
</dbReference>
<dbReference type="FunFam" id="1.10.560.10:FF:000070">
    <property type="entry name" value="Uncharacterized protein"/>
    <property type="match status" value="1"/>
</dbReference>
<dbReference type="FunFam" id="3.50.7.10:FF:000009">
    <property type="entry name" value="T-complex protein 1 subunit alpha"/>
    <property type="match status" value="1"/>
</dbReference>
<dbReference type="PROSITE" id="PS00750">
    <property type="entry name" value="TCP1_1"/>
    <property type="match status" value="1"/>
</dbReference>
<proteinExistence type="inferred from homology"/>
<evidence type="ECO:0000256" key="9">
    <source>
        <dbReference type="ARBA" id="ARBA00030049"/>
    </source>
</evidence>